<keyword evidence="13" id="KW-1185">Reference proteome</keyword>
<dbReference type="OrthoDB" id="9811406at2"/>
<dbReference type="EMBL" id="AP018933">
    <property type="protein sequence ID" value="BBG31095.1"/>
    <property type="molecule type" value="Genomic_DNA"/>
</dbReference>
<evidence type="ECO:0000256" key="4">
    <source>
        <dbReference type="ARBA" id="ARBA00022448"/>
    </source>
</evidence>
<keyword evidence="5" id="KW-1003">Cell membrane</keyword>
<organism evidence="12 13">
    <name type="scientific">Zymobacter palmae</name>
    <dbReference type="NCBI Taxonomy" id="33074"/>
    <lineage>
        <taxon>Bacteria</taxon>
        <taxon>Pseudomonadati</taxon>
        <taxon>Pseudomonadota</taxon>
        <taxon>Gammaproteobacteria</taxon>
        <taxon>Oceanospirillales</taxon>
        <taxon>Halomonadaceae</taxon>
        <taxon>Zymobacter group</taxon>
        <taxon>Zymobacter</taxon>
    </lineage>
</organism>
<dbReference type="STRING" id="1123510.GCA_000620025_01911"/>
<evidence type="ECO:0000256" key="11">
    <source>
        <dbReference type="SAM" id="Phobius"/>
    </source>
</evidence>
<dbReference type="SMART" id="SM01323">
    <property type="entry name" value="YajC"/>
    <property type="match status" value="1"/>
</dbReference>
<dbReference type="PANTHER" id="PTHR33909:SF1">
    <property type="entry name" value="SEC TRANSLOCON ACCESSORY COMPLEX SUBUNIT YAJC"/>
    <property type="match status" value="1"/>
</dbReference>
<dbReference type="AlphaFoldDB" id="A0A348HHJ3"/>
<gene>
    <name evidence="12" type="ORF">ZBT109_2364</name>
</gene>
<evidence type="ECO:0000256" key="9">
    <source>
        <dbReference type="ARBA" id="ARBA00023010"/>
    </source>
</evidence>
<evidence type="ECO:0000313" key="13">
    <source>
        <dbReference type="Proteomes" id="UP000267342"/>
    </source>
</evidence>
<proteinExistence type="inferred from homology"/>
<keyword evidence="4" id="KW-0813">Transport</keyword>
<keyword evidence="10 11" id="KW-0472">Membrane</keyword>
<dbReference type="InterPro" id="IPR003849">
    <property type="entry name" value="Preprotein_translocase_YajC"/>
</dbReference>
<keyword evidence="6 11" id="KW-0812">Transmembrane</keyword>
<accession>A0A348HHJ3</accession>
<sequence length="112" mass="12048">MLDFLITAAHADGAAAPATQGSSLITFLPIIAVFILMYFMVMRPQSKRAKAQRELMSQLAKGNEVVFAGGLTGRITKVVDDYVKVEIAEGTELTIQKNAVIAVLPKGTLKNI</sequence>
<evidence type="ECO:0000256" key="5">
    <source>
        <dbReference type="ARBA" id="ARBA00022475"/>
    </source>
</evidence>
<dbReference type="PRINTS" id="PR01853">
    <property type="entry name" value="YAJCTRNLCASE"/>
</dbReference>
<evidence type="ECO:0000256" key="3">
    <source>
        <dbReference type="ARBA" id="ARBA00014962"/>
    </source>
</evidence>
<comment type="similarity">
    <text evidence="2">Belongs to the YajC family.</text>
</comment>
<dbReference type="GO" id="GO:0005886">
    <property type="term" value="C:plasma membrane"/>
    <property type="evidence" value="ECO:0007669"/>
    <property type="project" value="UniProtKB-SubCell"/>
</dbReference>
<dbReference type="GO" id="GO:0015031">
    <property type="term" value="P:protein transport"/>
    <property type="evidence" value="ECO:0007669"/>
    <property type="project" value="UniProtKB-KW"/>
</dbReference>
<keyword evidence="7" id="KW-0653">Protein transport</keyword>
<dbReference type="KEGG" id="zpl:ZBT109_2364"/>
<evidence type="ECO:0000256" key="7">
    <source>
        <dbReference type="ARBA" id="ARBA00022927"/>
    </source>
</evidence>
<protein>
    <recommendedName>
        <fullName evidence="3">Sec translocon accessory complex subunit YajC</fullName>
    </recommendedName>
</protein>
<dbReference type="Pfam" id="PF02699">
    <property type="entry name" value="YajC"/>
    <property type="match status" value="1"/>
</dbReference>
<evidence type="ECO:0000256" key="8">
    <source>
        <dbReference type="ARBA" id="ARBA00022989"/>
    </source>
</evidence>
<keyword evidence="8 11" id="KW-1133">Transmembrane helix</keyword>
<evidence type="ECO:0000256" key="1">
    <source>
        <dbReference type="ARBA" id="ARBA00004162"/>
    </source>
</evidence>
<evidence type="ECO:0000256" key="6">
    <source>
        <dbReference type="ARBA" id="ARBA00022692"/>
    </source>
</evidence>
<dbReference type="PANTHER" id="PTHR33909">
    <property type="entry name" value="SEC TRANSLOCON ACCESSORY COMPLEX SUBUNIT YAJC"/>
    <property type="match status" value="1"/>
</dbReference>
<reference evidence="12 13" key="1">
    <citation type="submission" date="2018-09" db="EMBL/GenBank/DDBJ databases">
        <title>Zymobacter palmae IAM14233 (=T109) whole genome analysis.</title>
        <authorList>
            <person name="Yanase H."/>
        </authorList>
    </citation>
    <scope>NUCLEOTIDE SEQUENCE [LARGE SCALE GENOMIC DNA]</scope>
    <source>
        <strain evidence="12 13">IAM14233</strain>
    </source>
</reference>
<evidence type="ECO:0000256" key="2">
    <source>
        <dbReference type="ARBA" id="ARBA00006742"/>
    </source>
</evidence>
<dbReference type="Proteomes" id="UP000267342">
    <property type="component" value="Chromosome"/>
</dbReference>
<name>A0A348HHJ3_9GAMM</name>
<feature type="transmembrane region" description="Helical" evidence="11">
    <location>
        <begin position="20"/>
        <end position="41"/>
    </location>
</feature>
<keyword evidence="9" id="KW-0811">Translocation</keyword>
<comment type="subcellular location">
    <subcellularLocation>
        <location evidence="1">Cell membrane</location>
        <topology evidence="1">Single-pass membrane protein</topology>
    </subcellularLocation>
</comment>
<evidence type="ECO:0000256" key="10">
    <source>
        <dbReference type="ARBA" id="ARBA00023136"/>
    </source>
</evidence>
<dbReference type="NCBIfam" id="TIGR00739">
    <property type="entry name" value="yajC"/>
    <property type="match status" value="1"/>
</dbReference>
<dbReference type="RefSeq" id="WP_027706352.1">
    <property type="nucleotide sequence ID" value="NZ_AP018933.1"/>
</dbReference>
<evidence type="ECO:0000313" key="12">
    <source>
        <dbReference type="EMBL" id="BBG31095.1"/>
    </source>
</evidence>